<evidence type="ECO:0000256" key="2">
    <source>
        <dbReference type="SAM" id="SignalP"/>
    </source>
</evidence>
<protein>
    <submittedName>
        <fullName evidence="3">Uncharacterized protein</fullName>
    </submittedName>
</protein>
<feature type="compositionally biased region" description="Basic and acidic residues" evidence="1">
    <location>
        <begin position="405"/>
        <end position="414"/>
    </location>
</feature>
<name>A0AAE0DNS9_9LECA</name>
<gene>
    <name evidence="3" type="ORF">OEA41_008354</name>
</gene>
<keyword evidence="2" id="KW-0732">Signal</keyword>
<feature type="region of interest" description="Disordered" evidence="1">
    <location>
        <begin position="400"/>
        <end position="430"/>
    </location>
</feature>
<dbReference type="EMBL" id="JASNWA010000004">
    <property type="protein sequence ID" value="KAK3177028.1"/>
    <property type="molecule type" value="Genomic_DNA"/>
</dbReference>
<sequence>MKLLLPTSLWLLTAAAIPSFARPLENGYDVYPRDSSYLCFSEDKTLCPTGNIPRAIQPRESSAPITCKSLRRTLDKIVLGHDDDKDKQMTRVVVEMKKLECFEHHNNSDAPDNCASLELSLAEVTMWSQQCGDSCPNLKEELAGLSSQVERMGCGFQEQELDASTSHDVYTTAQPLLPHEDLLDQQRPDSACDYVYNELGSFVSRLAHNHTGPPRREYEPPEVNACLAVREFSSLSDHWSKKCYTQYPHMSLVRARSIQILNKIGCWTHETCPKSCQRFGVDLYSQIFGMHQEDHIVLDSPNTDPNDHPQALQPRDQGPPTCQWLREHLDGVKSRLRMKEMNCLVQPTVQELQSRSLFSETCPELEQDLKNWENAPSTNVVDPLVIYGMIKETKAKMRKKNCPIPDDKHWDSDTHALQTRETTPPSRSPECEIVDEFESRDPLYKLWEDEYHGMVQKMPQWLRNWQEFMVQLREDVGCFR</sequence>
<evidence type="ECO:0000313" key="4">
    <source>
        <dbReference type="Proteomes" id="UP001276659"/>
    </source>
</evidence>
<evidence type="ECO:0000256" key="1">
    <source>
        <dbReference type="SAM" id="MobiDB-lite"/>
    </source>
</evidence>
<comment type="caution">
    <text evidence="3">The sequence shown here is derived from an EMBL/GenBank/DDBJ whole genome shotgun (WGS) entry which is preliminary data.</text>
</comment>
<keyword evidence="4" id="KW-1185">Reference proteome</keyword>
<feature type="signal peptide" evidence="2">
    <location>
        <begin position="1"/>
        <end position="21"/>
    </location>
</feature>
<feature type="compositionally biased region" description="Polar residues" evidence="1">
    <location>
        <begin position="415"/>
        <end position="425"/>
    </location>
</feature>
<dbReference type="Proteomes" id="UP001276659">
    <property type="component" value="Unassembled WGS sequence"/>
</dbReference>
<dbReference type="AlphaFoldDB" id="A0AAE0DNS9"/>
<accession>A0AAE0DNS9</accession>
<feature type="region of interest" description="Disordered" evidence="1">
    <location>
        <begin position="299"/>
        <end position="320"/>
    </location>
</feature>
<feature type="chain" id="PRO_5042003524" evidence="2">
    <location>
        <begin position="22"/>
        <end position="480"/>
    </location>
</feature>
<proteinExistence type="predicted"/>
<evidence type="ECO:0000313" key="3">
    <source>
        <dbReference type="EMBL" id="KAK3177028.1"/>
    </source>
</evidence>
<reference evidence="3" key="1">
    <citation type="submission" date="2022-11" db="EMBL/GenBank/DDBJ databases">
        <title>Chromosomal genome sequence assembly and mating type (MAT) locus characterization of the leprose asexual lichenized fungus Lepraria neglecta (Nyl.) Erichsen.</title>
        <authorList>
            <person name="Allen J.L."/>
            <person name="Pfeffer B."/>
        </authorList>
    </citation>
    <scope>NUCLEOTIDE SEQUENCE</scope>
    <source>
        <strain evidence="3">Allen 5258</strain>
    </source>
</reference>
<organism evidence="3 4">
    <name type="scientific">Lepraria neglecta</name>
    <dbReference type="NCBI Taxonomy" id="209136"/>
    <lineage>
        <taxon>Eukaryota</taxon>
        <taxon>Fungi</taxon>
        <taxon>Dikarya</taxon>
        <taxon>Ascomycota</taxon>
        <taxon>Pezizomycotina</taxon>
        <taxon>Lecanoromycetes</taxon>
        <taxon>OSLEUM clade</taxon>
        <taxon>Lecanoromycetidae</taxon>
        <taxon>Lecanorales</taxon>
        <taxon>Lecanorineae</taxon>
        <taxon>Stereocaulaceae</taxon>
        <taxon>Lepraria</taxon>
    </lineage>
</organism>